<keyword evidence="11" id="KW-0255">Endonuclease</keyword>
<dbReference type="InterPro" id="IPR000305">
    <property type="entry name" value="GIY-YIG_endonuc"/>
</dbReference>
<keyword evidence="2" id="KW-0228">DNA excision</keyword>
<organism evidence="11 12">
    <name type="scientific">Noviherbaspirillum aridicola</name>
    <dbReference type="NCBI Taxonomy" id="2849687"/>
    <lineage>
        <taxon>Bacteria</taxon>
        <taxon>Pseudomonadati</taxon>
        <taxon>Pseudomonadota</taxon>
        <taxon>Betaproteobacteria</taxon>
        <taxon>Burkholderiales</taxon>
        <taxon>Oxalobacteraceae</taxon>
        <taxon>Noviherbaspirillum</taxon>
    </lineage>
</organism>
<keyword evidence="1" id="KW-0227">DNA damage</keyword>
<dbReference type="EMBL" id="BPMK01000006">
    <property type="protein sequence ID" value="GIZ51492.1"/>
    <property type="molecule type" value="Genomic_DNA"/>
</dbReference>
<dbReference type="PANTHER" id="PTHR30562:SF10">
    <property type="entry name" value="EXCINUCLEASE CHO"/>
    <property type="match status" value="1"/>
</dbReference>
<evidence type="ECO:0000256" key="2">
    <source>
        <dbReference type="ARBA" id="ARBA00022769"/>
    </source>
</evidence>
<proteinExistence type="predicted"/>
<keyword evidence="4" id="KW-0267">Excision nuclease</keyword>
<dbReference type="RefSeq" id="WP_220807666.1">
    <property type="nucleotide sequence ID" value="NZ_BPMK01000006.1"/>
</dbReference>
<dbReference type="InterPro" id="IPR035901">
    <property type="entry name" value="GIY-YIG_endonuc_sf"/>
</dbReference>
<evidence type="ECO:0000256" key="5">
    <source>
        <dbReference type="ARBA" id="ARBA00023204"/>
    </source>
</evidence>
<feature type="domain" description="GIY-YIG" evidence="10">
    <location>
        <begin position="36"/>
        <end position="110"/>
    </location>
</feature>
<reference evidence="11 12" key="1">
    <citation type="journal article" date="2022" name="Int. J. Syst. Evol. Microbiol.">
        <title>Noviherbaspirillum aridicola sp. nov., isolated from an arid soil in Pakistan.</title>
        <authorList>
            <person name="Khan I.U."/>
            <person name="Saqib M."/>
            <person name="Amin A."/>
            <person name="Hussain F."/>
            <person name="Li L."/>
            <person name="Liu Y.H."/>
            <person name="Fang B.Z."/>
            <person name="Ahmed I."/>
            <person name="Li W.J."/>
        </authorList>
    </citation>
    <scope>NUCLEOTIDE SEQUENCE [LARGE SCALE GENOMIC DNA]</scope>
    <source>
        <strain evidence="11 12">NCCP-691</strain>
    </source>
</reference>
<protein>
    <recommendedName>
        <fullName evidence="7">Excinuclease cho</fullName>
    </recommendedName>
    <alternativeName>
        <fullName evidence="9">Endonuclease cho</fullName>
    </alternativeName>
    <alternativeName>
        <fullName evidence="8">UvrC homolog protein</fullName>
    </alternativeName>
</protein>
<keyword evidence="6" id="KW-0742">SOS response</keyword>
<dbReference type="PANTHER" id="PTHR30562">
    <property type="entry name" value="UVRC/OXIDOREDUCTASE"/>
    <property type="match status" value="1"/>
</dbReference>
<dbReference type="SUPFAM" id="SSF82771">
    <property type="entry name" value="GIY-YIG endonuclease"/>
    <property type="match status" value="1"/>
</dbReference>
<evidence type="ECO:0000259" key="10">
    <source>
        <dbReference type="PROSITE" id="PS50164"/>
    </source>
</evidence>
<evidence type="ECO:0000256" key="9">
    <source>
        <dbReference type="ARBA" id="ARBA00042732"/>
    </source>
</evidence>
<dbReference type="InterPro" id="IPR047296">
    <property type="entry name" value="GIY-YIG_UvrC_Cho"/>
</dbReference>
<dbReference type="InterPro" id="IPR050066">
    <property type="entry name" value="UvrABC_protein_C"/>
</dbReference>
<dbReference type="CDD" id="cd10434">
    <property type="entry name" value="GIY-YIG_UvrC_Cho"/>
    <property type="match status" value="1"/>
</dbReference>
<accession>A0ABQ4Q2S9</accession>
<keyword evidence="12" id="KW-1185">Reference proteome</keyword>
<dbReference type="Proteomes" id="UP000887222">
    <property type="component" value="Unassembled WGS sequence"/>
</dbReference>
<evidence type="ECO:0000256" key="6">
    <source>
        <dbReference type="ARBA" id="ARBA00023236"/>
    </source>
</evidence>
<dbReference type="PROSITE" id="PS50164">
    <property type="entry name" value="GIY_YIG"/>
    <property type="match status" value="1"/>
</dbReference>
<keyword evidence="3" id="KW-0378">Hydrolase</keyword>
<evidence type="ECO:0000256" key="3">
    <source>
        <dbReference type="ARBA" id="ARBA00022801"/>
    </source>
</evidence>
<sequence>MPPRVTSVGLLARPDPAAGFSYPHHIDRASLDALPSRPGIYIFRDEQDRPLYVGKSVNIRSRVLSHLRTPEEARMLQQSRYVEYRRTAGDIGALLLESRLIKDLQPLHNKKLRRTREMCALRLSPDARSVPEIVYAREHDFASSEHLYGLFATRKAALEKLREIVDMHMLCPALTGLEQAMRGRACFARQISRCLGACTGAEPLAEHRRRLQAALDDLRIVVWPWAGPMGIVEECDGWKQTHVVDHWFYLGSIDDVAGLPPTRRAARRSFDVDTYKILVKPMLRGELRMEEVRLADE</sequence>
<evidence type="ECO:0000313" key="12">
    <source>
        <dbReference type="Proteomes" id="UP000887222"/>
    </source>
</evidence>
<evidence type="ECO:0000256" key="4">
    <source>
        <dbReference type="ARBA" id="ARBA00022881"/>
    </source>
</evidence>
<evidence type="ECO:0000256" key="7">
    <source>
        <dbReference type="ARBA" id="ARBA00040756"/>
    </source>
</evidence>
<gene>
    <name evidence="11" type="ORF">NCCP691_15060</name>
</gene>
<name>A0ABQ4Q2S9_9BURK</name>
<dbReference type="GO" id="GO:0004519">
    <property type="term" value="F:endonuclease activity"/>
    <property type="evidence" value="ECO:0007669"/>
    <property type="project" value="UniProtKB-KW"/>
</dbReference>
<dbReference type="SMART" id="SM00465">
    <property type="entry name" value="GIYc"/>
    <property type="match status" value="1"/>
</dbReference>
<evidence type="ECO:0000313" key="11">
    <source>
        <dbReference type="EMBL" id="GIZ51492.1"/>
    </source>
</evidence>
<comment type="caution">
    <text evidence="11">The sequence shown here is derived from an EMBL/GenBank/DDBJ whole genome shotgun (WGS) entry which is preliminary data.</text>
</comment>
<keyword evidence="11" id="KW-0540">Nuclease</keyword>
<evidence type="ECO:0000256" key="1">
    <source>
        <dbReference type="ARBA" id="ARBA00022763"/>
    </source>
</evidence>
<keyword evidence="5" id="KW-0234">DNA repair</keyword>
<evidence type="ECO:0000256" key="8">
    <source>
        <dbReference type="ARBA" id="ARBA00042138"/>
    </source>
</evidence>
<dbReference type="Gene3D" id="3.40.1440.10">
    <property type="entry name" value="GIY-YIG endonuclease"/>
    <property type="match status" value="1"/>
</dbReference>